<name>A0ABR7QA36_9FLAO</name>
<evidence type="ECO:0000256" key="1">
    <source>
        <dbReference type="SAM" id="Phobius"/>
    </source>
</evidence>
<organism evidence="2 3">
    <name type="scientific">Kordia aestuariivivens</name>
    <dbReference type="NCBI Taxonomy" id="2759037"/>
    <lineage>
        <taxon>Bacteria</taxon>
        <taxon>Pseudomonadati</taxon>
        <taxon>Bacteroidota</taxon>
        <taxon>Flavobacteriia</taxon>
        <taxon>Flavobacteriales</taxon>
        <taxon>Flavobacteriaceae</taxon>
        <taxon>Kordia</taxon>
    </lineage>
</organism>
<gene>
    <name evidence="2" type="ORF">H2O64_12105</name>
</gene>
<keyword evidence="1" id="KW-0812">Transmembrane</keyword>
<evidence type="ECO:0000313" key="3">
    <source>
        <dbReference type="Proteomes" id="UP000619238"/>
    </source>
</evidence>
<keyword evidence="1" id="KW-0472">Membrane</keyword>
<keyword evidence="1" id="KW-1133">Transmembrane helix</keyword>
<feature type="transmembrane region" description="Helical" evidence="1">
    <location>
        <begin position="34"/>
        <end position="53"/>
    </location>
</feature>
<protein>
    <submittedName>
        <fullName evidence="2">Uncharacterized protein</fullName>
    </submittedName>
</protein>
<dbReference type="Proteomes" id="UP000619238">
    <property type="component" value="Unassembled WGS sequence"/>
</dbReference>
<comment type="caution">
    <text evidence="2">The sequence shown here is derived from an EMBL/GenBank/DDBJ whole genome shotgun (WGS) entry which is preliminary data.</text>
</comment>
<proteinExistence type="predicted"/>
<sequence>MKVLSYTKYLYLLVAILSIYKIIETWSSVKKIDYMFVAFAVVSLFMFFFRRHYEKKFEDRKKGKDK</sequence>
<dbReference type="EMBL" id="JACGWS010000007">
    <property type="protein sequence ID" value="MBC8755424.1"/>
    <property type="molecule type" value="Genomic_DNA"/>
</dbReference>
<feature type="transmembrane region" description="Helical" evidence="1">
    <location>
        <begin position="9"/>
        <end position="28"/>
    </location>
</feature>
<dbReference type="RefSeq" id="WP_187562477.1">
    <property type="nucleotide sequence ID" value="NZ_JACGWS010000007.1"/>
</dbReference>
<reference evidence="2 3" key="1">
    <citation type="submission" date="2020-07" db="EMBL/GenBank/DDBJ databases">
        <title>Description of Kordia aestuariivivens sp. nov., isolated from a tidal flat.</title>
        <authorList>
            <person name="Park S."/>
            <person name="Yoon J.-H."/>
        </authorList>
    </citation>
    <scope>NUCLEOTIDE SEQUENCE [LARGE SCALE GENOMIC DNA]</scope>
    <source>
        <strain evidence="2 3">YSTF-M3</strain>
    </source>
</reference>
<keyword evidence="3" id="KW-1185">Reference proteome</keyword>
<evidence type="ECO:0000313" key="2">
    <source>
        <dbReference type="EMBL" id="MBC8755424.1"/>
    </source>
</evidence>
<accession>A0ABR7QA36</accession>